<gene>
    <name evidence="3" type="ORF">SNE40_012665</name>
</gene>
<dbReference type="PROSITE" id="PS51663">
    <property type="entry name" value="STATHMIN_3"/>
    <property type="match status" value="1"/>
</dbReference>
<name>A0AAN8Q1R3_PATCE</name>
<dbReference type="Pfam" id="PF00836">
    <property type="entry name" value="Stathmin"/>
    <property type="match status" value="1"/>
</dbReference>
<evidence type="ECO:0000313" key="3">
    <source>
        <dbReference type="EMBL" id="KAK6180525.1"/>
    </source>
</evidence>
<dbReference type="GO" id="GO:0031110">
    <property type="term" value="P:regulation of microtubule polymerization or depolymerization"/>
    <property type="evidence" value="ECO:0007669"/>
    <property type="project" value="InterPro"/>
</dbReference>
<evidence type="ECO:0000256" key="2">
    <source>
        <dbReference type="SAM" id="MobiDB-lite"/>
    </source>
</evidence>
<accession>A0AAN8Q1R3</accession>
<feature type="coiled-coil region" evidence="1">
    <location>
        <begin position="218"/>
        <end position="252"/>
    </location>
</feature>
<feature type="compositionally biased region" description="Basic and acidic residues" evidence="2">
    <location>
        <begin position="84"/>
        <end position="94"/>
    </location>
</feature>
<evidence type="ECO:0008006" key="5">
    <source>
        <dbReference type="Google" id="ProtNLM"/>
    </source>
</evidence>
<dbReference type="PANTHER" id="PTHR10104">
    <property type="entry name" value="STATHMIN"/>
    <property type="match status" value="1"/>
</dbReference>
<dbReference type="GO" id="GO:0015631">
    <property type="term" value="F:tubulin binding"/>
    <property type="evidence" value="ECO:0007669"/>
    <property type="project" value="TreeGrafter"/>
</dbReference>
<dbReference type="Gene3D" id="6.10.280.30">
    <property type="match status" value="1"/>
</dbReference>
<dbReference type="GO" id="GO:0043005">
    <property type="term" value="C:neuron projection"/>
    <property type="evidence" value="ECO:0007669"/>
    <property type="project" value="TreeGrafter"/>
</dbReference>
<organism evidence="3 4">
    <name type="scientific">Patella caerulea</name>
    <name type="common">Rayed Mediterranean limpet</name>
    <dbReference type="NCBI Taxonomy" id="87958"/>
    <lineage>
        <taxon>Eukaryota</taxon>
        <taxon>Metazoa</taxon>
        <taxon>Spiralia</taxon>
        <taxon>Lophotrochozoa</taxon>
        <taxon>Mollusca</taxon>
        <taxon>Gastropoda</taxon>
        <taxon>Patellogastropoda</taxon>
        <taxon>Patelloidea</taxon>
        <taxon>Patellidae</taxon>
        <taxon>Patella</taxon>
    </lineage>
</organism>
<dbReference type="InterPro" id="IPR036002">
    <property type="entry name" value="Stathmin_sf"/>
</dbReference>
<dbReference type="PRINTS" id="PR00345">
    <property type="entry name" value="STATHMIN"/>
</dbReference>
<feature type="compositionally biased region" description="Basic residues" evidence="2">
    <location>
        <begin position="60"/>
        <end position="72"/>
    </location>
</feature>
<dbReference type="GO" id="GO:0005737">
    <property type="term" value="C:cytoplasm"/>
    <property type="evidence" value="ECO:0007669"/>
    <property type="project" value="TreeGrafter"/>
</dbReference>
<reference evidence="3 4" key="1">
    <citation type="submission" date="2024-01" db="EMBL/GenBank/DDBJ databases">
        <title>The genome of the rayed Mediterranean limpet Patella caerulea (Linnaeus, 1758).</title>
        <authorList>
            <person name="Anh-Thu Weber A."/>
            <person name="Halstead-Nussloch G."/>
        </authorList>
    </citation>
    <scope>NUCLEOTIDE SEQUENCE [LARGE SCALE GENOMIC DNA]</scope>
    <source>
        <strain evidence="3">AATW-2023a</strain>
        <tissue evidence="3">Whole specimen</tissue>
    </source>
</reference>
<dbReference type="GO" id="GO:0007019">
    <property type="term" value="P:microtubule depolymerization"/>
    <property type="evidence" value="ECO:0007669"/>
    <property type="project" value="TreeGrafter"/>
</dbReference>
<comment type="caution">
    <text evidence="3">The sequence shown here is derived from an EMBL/GenBank/DDBJ whole genome shotgun (WGS) entry which is preliminary data.</text>
</comment>
<dbReference type="GO" id="GO:0031175">
    <property type="term" value="P:neuron projection development"/>
    <property type="evidence" value="ECO:0007669"/>
    <property type="project" value="TreeGrafter"/>
</dbReference>
<evidence type="ECO:0000313" key="4">
    <source>
        <dbReference type="Proteomes" id="UP001347796"/>
    </source>
</evidence>
<keyword evidence="4" id="KW-1185">Reference proteome</keyword>
<feature type="coiled-coil region" evidence="1">
    <location>
        <begin position="284"/>
        <end position="311"/>
    </location>
</feature>
<sequence length="334" mass="38012">MGCEQSKSVKVQPVLVQCGHDNPGLDVGVEDGTQTQCEDSANSIKGEFYFDARGKKIYGSRRTSHRQKKSAKSLKTLGSCESLNDDRSMDEGDRGFSATSKVSKQSTDSGLGEEYSHVITEFSEQHLIEEVESTFQDKGDLQLEVSGTACPTRLTAKEKLRQEESKIMQALREEGLITRPKTKSSGGVSFEIIQDNNTLETAPARPPARLAKLEKRRKKKKVLTEEQIKEKLERAEKRRKKKEEEMVARIKELEKHETVSALENFAQRQKKKEEINCQKMVSVVDNREKKLKEIRERMKERERHAEEVRRRKLINVDTITNETGENEEVAAEAS</sequence>
<dbReference type="PANTHER" id="PTHR10104:SF1">
    <property type="entry name" value="STATHMIN, ISOFORM D"/>
    <property type="match status" value="1"/>
</dbReference>
<proteinExistence type="predicted"/>
<keyword evidence="1" id="KW-0175">Coiled coil</keyword>
<protein>
    <recommendedName>
        <fullName evidence="5">Stathmin domain-containing protein 1</fullName>
    </recommendedName>
</protein>
<dbReference type="Proteomes" id="UP001347796">
    <property type="component" value="Unassembled WGS sequence"/>
</dbReference>
<evidence type="ECO:0000256" key="1">
    <source>
        <dbReference type="SAM" id="Coils"/>
    </source>
</evidence>
<dbReference type="SUPFAM" id="SSF101494">
    <property type="entry name" value="Stathmin"/>
    <property type="match status" value="1"/>
</dbReference>
<dbReference type="InterPro" id="IPR000956">
    <property type="entry name" value="Stathmin_fam"/>
</dbReference>
<dbReference type="AlphaFoldDB" id="A0AAN8Q1R3"/>
<feature type="compositionally biased region" description="Polar residues" evidence="2">
    <location>
        <begin position="97"/>
        <end position="109"/>
    </location>
</feature>
<dbReference type="EMBL" id="JAZGQO010000008">
    <property type="protein sequence ID" value="KAK6180525.1"/>
    <property type="molecule type" value="Genomic_DNA"/>
</dbReference>
<feature type="region of interest" description="Disordered" evidence="2">
    <location>
        <begin position="60"/>
        <end position="112"/>
    </location>
</feature>